<accession>A0A1G2LQW0</accession>
<evidence type="ECO:0000313" key="1">
    <source>
        <dbReference type="EMBL" id="OHA13914.1"/>
    </source>
</evidence>
<gene>
    <name evidence="1" type="ORF">A3G49_01585</name>
</gene>
<comment type="caution">
    <text evidence="1">The sequence shown here is derived from an EMBL/GenBank/DDBJ whole genome shotgun (WGS) entry which is preliminary data.</text>
</comment>
<dbReference type="AlphaFoldDB" id="A0A1G2LQW0"/>
<reference evidence="1 2" key="1">
    <citation type="journal article" date="2016" name="Nat. Commun.">
        <title>Thousands of microbial genomes shed light on interconnected biogeochemical processes in an aquifer system.</title>
        <authorList>
            <person name="Anantharaman K."/>
            <person name="Brown C.T."/>
            <person name="Hug L.A."/>
            <person name="Sharon I."/>
            <person name="Castelle C.J."/>
            <person name="Probst A.J."/>
            <person name="Thomas B.C."/>
            <person name="Singh A."/>
            <person name="Wilkins M.J."/>
            <person name="Karaoz U."/>
            <person name="Brodie E.L."/>
            <person name="Williams K.H."/>
            <person name="Hubbard S.S."/>
            <person name="Banfield J.F."/>
        </authorList>
    </citation>
    <scope>NUCLEOTIDE SEQUENCE [LARGE SCALE GENOMIC DNA]</scope>
</reference>
<sequence length="84" mass="10104">MGIERGQKREKMPGREKLSLTAEEKKLAIKIADHTEFTEECARDFLLFDKLNKEEKDFNKLKFLYPKLFRRLHYTYGYRTADDV</sequence>
<protein>
    <submittedName>
        <fullName evidence="1">Uncharacterized protein</fullName>
    </submittedName>
</protein>
<name>A0A1G2LQW0_9BACT</name>
<evidence type="ECO:0000313" key="2">
    <source>
        <dbReference type="Proteomes" id="UP000177171"/>
    </source>
</evidence>
<organism evidence="1 2">
    <name type="scientific">Candidatus Sungbacteria bacterium RIFCSPLOWO2_12_FULL_41_11</name>
    <dbReference type="NCBI Taxonomy" id="1802286"/>
    <lineage>
        <taxon>Bacteria</taxon>
        <taxon>Candidatus Sungiibacteriota</taxon>
    </lineage>
</organism>
<dbReference type="EMBL" id="MHQY01000015">
    <property type="protein sequence ID" value="OHA13914.1"/>
    <property type="molecule type" value="Genomic_DNA"/>
</dbReference>
<proteinExistence type="predicted"/>
<dbReference type="Proteomes" id="UP000177171">
    <property type="component" value="Unassembled WGS sequence"/>
</dbReference>